<evidence type="ECO:0000313" key="5">
    <source>
        <dbReference type="Proteomes" id="UP000322110"/>
    </source>
</evidence>
<dbReference type="AlphaFoldDB" id="A0A5B2THH4"/>
<accession>A0A5B2THH4</accession>
<dbReference type="EMBL" id="VUKA01000003">
    <property type="protein sequence ID" value="KAA2213388.1"/>
    <property type="molecule type" value="Genomic_DNA"/>
</dbReference>
<dbReference type="SUPFAM" id="SSF51905">
    <property type="entry name" value="FAD/NAD(P)-binding domain"/>
    <property type="match status" value="1"/>
</dbReference>
<evidence type="ECO:0000256" key="2">
    <source>
        <dbReference type="ARBA" id="ARBA00023002"/>
    </source>
</evidence>
<dbReference type="InterPro" id="IPR006076">
    <property type="entry name" value="FAD-dep_OxRdtase"/>
</dbReference>
<protein>
    <submittedName>
        <fullName evidence="4">D-amino acid dehydrogenase</fullName>
    </submittedName>
</protein>
<dbReference type="GO" id="GO:0005886">
    <property type="term" value="C:plasma membrane"/>
    <property type="evidence" value="ECO:0007669"/>
    <property type="project" value="TreeGrafter"/>
</dbReference>
<dbReference type="Gene3D" id="3.30.9.10">
    <property type="entry name" value="D-Amino Acid Oxidase, subunit A, domain 2"/>
    <property type="match status" value="1"/>
</dbReference>
<dbReference type="InterPro" id="IPR036188">
    <property type="entry name" value="FAD/NAD-bd_sf"/>
</dbReference>
<reference evidence="4 5" key="1">
    <citation type="journal article" date="2015" name="Int. J. Syst. Evol. Microbiol.">
        <title>Roseomonas oryzae sp. nov., isolated from paddy rhizosphere soil.</title>
        <authorList>
            <person name="Ramaprasad E.V."/>
            <person name="Sasikala Ch."/>
            <person name="Ramana Ch.V."/>
        </authorList>
    </citation>
    <scope>NUCLEOTIDE SEQUENCE [LARGE SCALE GENOMIC DNA]</scope>
    <source>
        <strain evidence="4 5">KCTC 42542</strain>
    </source>
</reference>
<dbReference type="OrthoDB" id="9805337at2"/>
<dbReference type="GO" id="GO:0055130">
    <property type="term" value="P:D-alanine catabolic process"/>
    <property type="evidence" value="ECO:0007669"/>
    <property type="project" value="TreeGrafter"/>
</dbReference>
<proteinExistence type="inferred from homology"/>
<evidence type="ECO:0000259" key="3">
    <source>
        <dbReference type="Pfam" id="PF01266"/>
    </source>
</evidence>
<keyword evidence="5" id="KW-1185">Reference proteome</keyword>
<dbReference type="Pfam" id="PF01266">
    <property type="entry name" value="DAO"/>
    <property type="match status" value="1"/>
</dbReference>
<dbReference type="NCBIfam" id="NF001933">
    <property type="entry name" value="PRK00711.1"/>
    <property type="match status" value="1"/>
</dbReference>
<dbReference type="SUPFAM" id="SSF54373">
    <property type="entry name" value="FAD-linked reductases, C-terminal domain"/>
    <property type="match status" value="1"/>
</dbReference>
<keyword evidence="2" id="KW-0560">Oxidoreductase</keyword>
<dbReference type="GO" id="GO:0005737">
    <property type="term" value="C:cytoplasm"/>
    <property type="evidence" value="ECO:0007669"/>
    <property type="project" value="TreeGrafter"/>
</dbReference>
<gene>
    <name evidence="4" type="ORF">F0Q34_09075</name>
</gene>
<name>A0A5B2THH4_9PROT</name>
<evidence type="ECO:0000256" key="1">
    <source>
        <dbReference type="ARBA" id="ARBA00009410"/>
    </source>
</evidence>
<dbReference type="PANTHER" id="PTHR13847:SF280">
    <property type="entry name" value="D-AMINO ACID DEHYDROGENASE"/>
    <property type="match status" value="1"/>
</dbReference>
<dbReference type="PANTHER" id="PTHR13847">
    <property type="entry name" value="SARCOSINE DEHYDROGENASE-RELATED"/>
    <property type="match status" value="1"/>
</dbReference>
<comment type="similarity">
    <text evidence="1">Belongs to the DadA oxidoreductase family.</text>
</comment>
<dbReference type="Proteomes" id="UP000322110">
    <property type="component" value="Unassembled WGS sequence"/>
</dbReference>
<comment type="caution">
    <text evidence="4">The sequence shown here is derived from an EMBL/GenBank/DDBJ whole genome shotgun (WGS) entry which is preliminary data.</text>
</comment>
<dbReference type="Gene3D" id="3.50.50.60">
    <property type="entry name" value="FAD/NAD(P)-binding domain"/>
    <property type="match status" value="2"/>
</dbReference>
<evidence type="ECO:0000313" key="4">
    <source>
        <dbReference type="EMBL" id="KAA2213388.1"/>
    </source>
</evidence>
<organism evidence="4 5">
    <name type="scientific">Teichococcus oryzae</name>
    <dbReference type="NCBI Taxonomy" id="1608942"/>
    <lineage>
        <taxon>Bacteria</taxon>
        <taxon>Pseudomonadati</taxon>
        <taxon>Pseudomonadota</taxon>
        <taxon>Alphaproteobacteria</taxon>
        <taxon>Acetobacterales</taxon>
        <taxon>Roseomonadaceae</taxon>
        <taxon>Roseomonas</taxon>
    </lineage>
</organism>
<dbReference type="GO" id="GO:0008718">
    <property type="term" value="F:D-amino-acid dehydrogenase activity"/>
    <property type="evidence" value="ECO:0007669"/>
    <property type="project" value="TreeGrafter"/>
</dbReference>
<sequence>MKVCVIGAGIAGLCAAWHLADDGHEVVVLDREDGPGLGTSRANGGQLSYSYVAPLAAPGVPRKGLGWMLDAEAPLRLRPQMDPRLWRWLLGFLRAARPENFEAGTRAMLRLAYHSRDVLAEMMAGERLDFSYRRNGKLVVFRDAEELRGAAAVVALQAKEGARQQVLDARECLELEPALAAMGGELAGGVFTPEEAVGDSLAFCLALKNALARRSRVQFLFGREVTGLRLAGGAVEAAETTGGLVDADAFVLSSGIGAMKLAEPLGLRLPLYPLKGYSLTVPTRSSDCPPEISITDAHHKTVYALLEGATAEREGRLRVAGMVDLVGFGTRLSEDRVALLQRQAVEAFPAGGDWSRADPWAGLRPATPDWKPILGESGIGRLWLHLGHGGLGFTIGCGTGHLLAAMIAGREPAIPVGPYRLPRRAA</sequence>
<feature type="domain" description="FAD dependent oxidoreductase" evidence="3">
    <location>
        <begin position="2"/>
        <end position="406"/>
    </location>
</feature>
<dbReference type="RefSeq" id="WP_149811892.1">
    <property type="nucleotide sequence ID" value="NZ_VUKA01000003.1"/>
</dbReference>